<dbReference type="GO" id="GO:0016020">
    <property type="term" value="C:membrane"/>
    <property type="evidence" value="ECO:0007669"/>
    <property type="project" value="UniProtKB-SubCell"/>
</dbReference>
<sequence>MIDQSHDSEASTKTNPGANQSLDELNTENLQLLDVNYKAHSIKNLSSFQNNAFLNTFPLSPQVQPRLQKVESLKVEMPKNGRSRQGSSNTKSQSQNKYQNMLSKKLESIKDDNEYFHPTNGSRTHSIQDASMISDDQIMFQLRIISIINDRDWSELFKMLDSNKLEIDITQIRDESGLNLLQIAAKKNSDKILIMLGNYVLTKLKVKLSAIETTPNDSQVSDFADQRKQILKDWINQKGNQTEGFTALHYASFYGNIKTVKYLINNGADFKTVNHHRINMLHVAAQGDSAVVLNYFKNLGIDINQAEKNGSTPLHWAAFSGSDTALNFILAWNPDIDAQDIQGYTPLQIAVKTSEQYNSTRQVKMLLIKGASRDIKKEPSRFQEFIMIKIPLKRVTKSLRAIKIFLVLMLTAFGIQHFFILSALRSNLLTLITVIIFALDLLFFFTSWIKDPGYSKKHINIENQRSIQDFQDLLERFEPGSLCPQCEIVRGPRSRHCNICERCVEKFDHHCPWIDNCVGIANHRVFYLHVLLLTLFAFYSFFISILGIKFEFQITIRYNEVCRIQIRIYTKRG</sequence>
<gene>
    <name evidence="11" type="primary">Contig16593.g812</name>
    <name evidence="11" type="ORF">STYLEM_320</name>
</gene>
<evidence type="ECO:0000256" key="2">
    <source>
        <dbReference type="ARBA" id="ARBA00022692"/>
    </source>
</evidence>
<feature type="transmembrane region" description="Helical" evidence="8">
    <location>
        <begin position="401"/>
        <end position="421"/>
    </location>
</feature>
<dbReference type="PROSITE" id="PS50216">
    <property type="entry name" value="DHHC"/>
    <property type="match status" value="1"/>
</dbReference>
<reference evidence="11 12" key="1">
    <citation type="submission" date="2014-06" db="EMBL/GenBank/DDBJ databases">
        <authorList>
            <person name="Swart Estienne"/>
        </authorList>
    </citation>
    <scope>NUCLEOTIDE SEQUENCE [LARGE SCALE GENOMIC DNA]</scope>
    <source>
        <strain evidence="11 12">130c</strain>
    </source>
</reference>
<feature type="repeat" description="ANK" evidence="7">
    <location>
        <begin position="309"/>
        <end position="341"/>
    </location>
</feature>
<dbReference type="InParanoid" id="A0A077ZN26"/>
<dbReference type="InterPro" id="IPR001594">
    <property type="entry name" value="Palmitoyltrfase_DHHC"/>
</dbReference>
<dbReference type="Proteomes" id="UP000039865">
    <property type="component" value="Unassembled WGS sequence"/>
</dbReference>
<dbReference type="PANTHER" id="PTHR24161">
    <property type="entry name" value="ANK_REP_REGION DOMAIN-CONTAINING PROTEIN-RELATED"/>
    <property type="match status" value="1"/>
</dbReference>
<name>A0A077ZN26_STYLE</name>
<feature type="region of interest" description="Disordered" evidence="9">
    <location>
        <begin position="1"/>
        <end position="23"/>
    </location>
</feature>
<feature type="transmembrane region" description="Helical" evidence="8">
    <location>
        <begin position="526"/>
        <end position="548"/>
    </location>
</feature>
<dbReference type="Pfam" id="PF12796">
    <property type="entry name" value="Ank_2"/>
    <property type="match status" value="1"/>
</dbReference>
<protein>
    <recommendedName>
        <fullName evidence="8">Palmitoyltransferase</fullName>
        <ecNumber evidence="8">2.3.1.225</ecNumber>
    </recommendedName>
</protein>
<dbReference type="PROSITE" id="PS50297">
    <property type="entry name" value="ANK_REP_REGION"/>
    <property type="match status" value="2"/>
</dbReference>
<feature type="repeat" description="ANK" evidence="7">
    <location>
        <begin position="243"/>
        <end position="275"/>
    </location>
</feature>
<evidence type="ECO:0000256" key="5">
    <source>
        <dbReference type="ARBA" id="ARBA00023043"/>
    </source>
</evidence>
<keyword evidence="4 8" id="KW-1133">Transmembrane helix</keyword>
<dbReference type="PROSITE" id="PS50088">
    <property type="entry name" value="ANK_REPEAT"/>
    <property type="match status" value="3"/>
</dbReference>
<feature type="compositionally biased region" description="Polar residues" evidence="9">
    <location>
        <begin position="83"/>
        <end position="98"/>
    </location>
</feature>
<dbReference type="InterPro" id="IPR036770">
    <property type="entry name" value="Ankyrin_rpt-contain_sf"/>
</dbReference>
<evidence type="ECO:0000313" key="12">
    <source>
        <dbReference type="Proteomes" id="UP000039865"/>
    </source>
</evidence>
<feature type="compositionally biased region" description="Polar residues" evidence="9">
    <location>
        <begin position="11"/>
        <end position="23"/>
    </location>
</feature>
<keyword evidence="8" id="KW-0808">Transferase</keyword>
<evidence type="ECO:0000259" key="10">
    <source>
        <dbReference type="Pfam" id="PF01529"/>
    </source>
</evidence>
<evidence type="ECO:0000256" key="4">
    <source>
        <dbReference type="ARBA" id="ARBA00022989"/>
    </source>
</evidence>
<evidence type="ECO:0000313" key="11">
    <source>
        <dbReference type="EMBL" id="CDW71377.1"/>
    </source>
</evidence>
<dbReference type="SMART" id="SM00248">
    <property type="entry name" value="ANK"/>
    <property type="match status" value="5"/>
</dbReference>
<comment type="similarity">
    <text evidence="8">Belongs to the DHHC palmitoyltransferase family.</text>
</comment>
<comment type="catalytic activity">
    <reaction evidence="8">
        <text>L-cysteinyl-[protein] + hexadecanoyl-CoA = S-hexadecanoyl-L-cysteinyl-[protein] + CoA</text>
        <dbReference type="Rhea" id="RHEA:36683"/>
        <dbReference type="Rhea" id="RHEA-COMP:10131"/>
        <dbReference type="Rhea" id="RHEA-COMP:11032"/>
        <dbReference type="ChEBI" id="CHEBI:29950"/>
        <dbReference type="ChEBI" id="CHEBI:57287"/>
        <dbReference type="ChEBI" id="CHEBI:57379"/>
        <dbReference type="ChEBI" id="CHEBI:74151"/>
        <dbReference type="EC" id="2.3.1.225"/>
    </reaction>
</comment>
<dbReference type="OrthoDB" id="331948at2759"/>
<evidence type="ECO:0000256" key="9">
    <source>
        <dbReference type="SAM" id="MobiDB-lite"/>
    </source>
</evidence>
<keyword evidence="3" id="KW-0677">Repeat</keyword>
<dbReference type="AlphaFoldDB" id="A0A077ZN26"/>
<keyword evidence="8" id="KW-0012">Acyltransferase</keyword>
<keyword evidence="12" id="KW-1185">Reference proteome</keyword>
<dbReference type="GO" id="GO:0019706">
    <property type="term" value="F:protein-cysteine S-palmitoyltransferase activity"/>
    <property type="evidence" value="ECO:0007669"/>
    <property type="project" value="UniProtKB-EC"/>
</dbReference>
<dbReference type="EMBL" id="CCKQ01000316">
    <property type="protein sequence ID" value="CDW71377.1"/>
    <property type="molecule type" value="Genomic_DNA"/>
</dbReference>
<dbReference type="PANTHER" id="PTHR24161:SF85">
    <property type="entry name" value="PALMITOYLTRANSFERASE HIP14"/>
    <property type="match status" value="1"/>
</dbReference>
<feature type="transmembrane region" description="Helical" evidence="8">
    <location>
        <begin position="428"/>
        <end position="449"/>
    </location>
</feature>
<keyword evidence="2 8" id="KW-0812">Transmembrane</keyword>
<dbReference type="Pfam" id="PF00023">
    <property type="entry name" value="Ank"/>
    <property type="match status" value="1"/>
</dbReference>
<dbReference type="Gene3D" id="1.25.40.20">
    <property type="entry name" value="Ankyrin repeat-containing domain"/>
    <property type="match status" value="1"/>
</dbReference>
<dbReference type="InterPro" id="IPR002110">
    <property type="entry name" value="Ankyrin_rpt"/>
</dbReference>
<comment type="domain">
    <text evidence="8">The DHHC domain is required for palmitoyltransferase activity.</text>
</comment>
<feature type="region of interest" description="Disordered" evidence="9">
    <location>
        <begin position="75"/>
        <end position="98"/>
    </location>
</feature>
<keyword evidence="6 8" id="KW-0472">Membrane</keyword>
<evidence type="ECO:0000256" key="7">
    <source>
        <dbReference type="PROSITE-ProRule" id="PRU00023"/>
    </source>
</evidence>
<evidence type="ECO:0000256" key="8">
    <source>
        <dbReference type="RuleBase" id="RU079119"/>
    </source>
</evidence>
<dbReference type="EC" id="2.3.1.225" evidence="8"/>
<proteinExistence type="inferred from homology"/>
<evidence type="ECO:0000256" key="3">
    <source>
        <dbReference type="ARBA" id="ARBA00022737"/>
    </source>
</evidence>
<evidence type="ECO:0000256" key="6">
    <source>
        <dbReference type="ARBA" id="ARBA00023136"/>
    </source>
</evidence>
<feature type="compositionally biased region" description="Basic and acidic residues" evidence="9">
    <location>
        <begin position="1"/>
        <end position="10"/>
    </location>
</feature>
<feature type="repeat" description="ANK" evidence="7">
    <location>
        <begin position="342"/>
        <end position="378"/>
    </location>
</feature>
<dbReference type="SUPFAM" id="SSF48403">
    <property type="entry name" value="Ankyrin repeat"/>
    <property type="match status" value="1"/>
</dbReference>
<keyword evidence="5 7" id="KW-0040">ANK repeat</keyword>
<evidence type="ECO:0000256" key="1">
    <source>
        <dbReference type="ARBA" id="ARBA00004141"/>
    </source>
</evidence>
<feature type="domain" description="Palmitoyltransferase DHHC" evidence="10">
    <location>
        <begin position="479"/>
        <end position="552"/>
    </location>
</feature>
<accession>A0A077ZN26</accession>
<dbReference type="Pfam" id="PF01529">
    <property type="entry name" value="DHHC"/>
    <property type="match status" value="1"/>
</dbReference>
<comment type="subcellular location">
    <subcellularLocation>
        <location evidence="1">Membrane</location>
        <topology evidence="1">Multi-pass membrane protein</topology>
    </subcellularLocation>
</comment>
<organism evidence="11 12">
    <name type="scientific">Stylonychia lemnae</name>
    <name type="common">Ciliate</name>
    <dbReference type="NCBI Taxonomy" id="5949"/>
    <lineage>
        <taxon>Eukaryota</taxon>
        <taxon>Sar</taxon>
        <taxon>Alveolata</taxon>
        <taxon>Ciliophora</taxon>
        <taxon>Intramacronucleata</taxon>
        <taxon>Spirotrichea</taxon>
        <taxon>Stichotrichia</taxon>
        <taxon>Sporadotrichida</taxon>
        <taxon>Oxytrichidae</taxon>
        <taxon>Stylonychinae</taxon>
        <taxon>Stylonychia</taxon>
    </lineage>
</organism>